<feature type="transmembrane region" description="Helical" evidence="11">
    <location>
        <begin position="114"/>
        <end position="135"/>
    </location>
</feature>
<evidence type="ECO:0000256" key="4">
    <source>
        <dbReference type="ARBA" id="ARBA00022692"/>
    </source>
</evidence>
<feature type="transmembrane region" description="Helical" evidence="11">
    <location>
        <begin position="267"/>
        <end position="289"/>
    </location>
</feature>
<reference evidence="12 13" key="2">
    <citation type="submission" date="2018-11" db="EMBL/GenBank/DDBJ databases">
        <authorList>
            <consortium name="Pathogen Informatics"/>
        </authorList>
    </citation>
    <scope>NUCLEOTIDE SEQUENCE [LARGE SCALE GENOMIC DNA]</scope>
</reference>
<evidence type="ECO:0000256" key="6">
    <source>
        <dbReference type="ARBA" id="ARBA00022976"/>
    </source>
</evidence>
<evidence type="ECO:0000313" key="14">
    <source>
        <dbReference type="WBParaSite" id="NBR_0000815601-mRNA-1"/>
    </source>
</evidence>
<keyword evidence="9 11" id="KW-0472">Membrane</keyword>
<dbReference type="GO" id="GO:0070765">
    <property type="term" value="C:gamma-secretase complex"/>
    <property type="evidence" value="ECO:0007669"/>
    <property type="project" value="TreeGrafter"/>
</dbReference>
<dbReference type="GO" id="GO:0005789">
    <property type="term" value="C:endoplasmic reticulum membrane"/>
    <property type="evidence" value="ECO:0007669"/>
    <property type="project" value="UniProtKB-SubCell"/>
</dbReference>
<sequence length="584" mass="65614">MSKNSTSTEDTKDLAKVGLCRTFMASEALLSKHVPCLQRSKETTSAETTAEGKKATNTGRTSGETATNEKTADKTTSKEPSNQRSPEKGKQSGEEADGETKSTRARRMYGPRDMVKVFIPVSICMLIVVVCVRNVEIFKTDHVLPTPYVLYREVEVEPTTKLWQSGLNAAFLMAIIIIVTLLIVGLFYFKCYLKCALFRGKVSSKSLTFTFSVSIRVHYVRNVHAANYCIVFSILVSRAYVTDFSITLNPTERTPYSLILRELDVPVSSVTFLFVLYNMAILAMLCIFWKGPMKVQQVSVYYFMKYIGTDSRVPWFNLWRITLIIISAMVALTIMVILPQWTCWVLLIVLALWDLFAVLTPCGPLKILVEIAEKRGEDLMPALIYTGSVSEGGNSQVSTQKTQTDDENANKPEPGVESLRVPNFAKSQEEEERNIRLGLGDFIFYSLLVGTAAKNGDWTTTMACYVAILTGLGFTLTIDRVANHTDELILEIRQTLNGTTYVLNDLGDAVAMLLDQLYLLLIWTLIFLVPILCISIMLCGIACLLRSTRRPVRYIPHYPHIPIVREDYNSSKVFREAEEDETIE</sequence>
<keyword evidence="8" id="KW-0333">Golgi apparatus</keyword>
<evidence type="ECO:0000256" key="9">
    <source>
        <dbReference type="ARBA" id="ARBA00023136"/>
    </source>
</evidence>
<evidence type="ECO:0000256" key="3">
    <source>
        <dbReference type="ARBA" id="ARBA00008604"/>
    </source>
</evidence>
<dbReference type="GO" id="GO:0006509">
    <property type="term" value="P:membrane protein ectodomain proteolysis"/>
    <property type="evidence" value="ECO:0007669"/>
    <property type="project" value="TreeGrafter"/>
</dbReference>
<feature type="compositionally biased region" description="Polar residues" evidence="10">
    <location>
        <begin position="391"/>
        <end position="402"/>
    </location>
</feature>
<evidence type="ECO:0000256" key="8">
    <source>
        <dbReference type="ARBA" id="ARBA00023034"/>
    </source>
</evidence>
<keyword evidence="5" id="KW-0256">Endoplasmic reticulum</keyword>
<dbReference type="InterPro" id="IPR001108">
    <property type="entry name" value="Peptidase_A22A"/>
</dbReference>
<evidence type="ECO:0000256" key="2">
    <source>
        <dbReference type="ARBA" id="ARBA00004653"/>
    </source>
</evidence>
<dbReference type="Gene3D" id="1.10.472.100">
    <property type="entry name" value="Presenilin"/>
    <property type="match status" value="1"/>
</dbReference>
<keyword evidence="6" id="KW-0914">Notch signaling pathway</keyword>
<feature type="region of interest" description="Disordered" evidence="10">
    <location>
        <begin position="391"/>
        <end position="416"/>
    </location>
</feature>
<comment type="similarity">
    <text evidence="3">Belongs to the peptidase A22A family.</text>
</comment>
<dbReference type="EMBL" id="UYSL01019969">
    <property type="protein sequence ID" value="VDL71746.1"/>
    <property type="molecule type" value="Genomic_DNA"/>
</dbReference>
<dbReference type="AlphaFoldDB" id="A0A158QYA4"/>
<dbReference type="WBParaSite" id="NBR_0000815601-mRNA-1">
    <property type="protein sequence ID" value="NBR_0000815601-mRNA-1"/>
    <property type="gene ID" value="NBR_0000815601"/>
</dbReference>
<feature type="region of interest" description="Disordered" evidence="10">
    <location>
        <begin position="31"/>
        <end position="106"/>
    </location>
</feature>
<dbReference type="GO" id="GO:0042500">
    <property type="term" value="F:aspartic endopeptidase activity, intramembrane cleaving"/>
    <property type="evidence" value="ECO:0007669"/>
    <property type="project" value="InterPro"/>
</dbReference>
<feature type="transmembrane region" description="Helical" evidence="11">
    <location>
        <begin position="318"/>
        <end position="338"/>
    </location>
</feature>
<dbReference type="Pfam" id="PF01080">
    <property type="entry name" value="Presenilin"/>
    <property type="match status" value="2"/>
</dbReference>
<dbReference type="STRING" id="27835.A0A158QYA4"/>
<evidence type="ECO:0000256" key="11">
    <source>
        <dbReference type="SAM" id="Phobius"/>
    </source>
</evidence>
<feature type="compositionally biased region" description="Basic and acidic residues" evidence="10">
    <location>
        <begin position="85"/>
        <end position="102"/>
    </location>
</feature>
<keyword evidence="7 11" id="KW-1133">Transmembrane helix</keyword>
<dbReference type="GO" id="GO:0016485">
    <property type="term" value="P:protein processing"/>
    <property type="evidence" value="ECO:0007669"/>
    <property type="project" value="InterPro"/>
</dbReference>
<protein>
    <submittedName>
        <fullName evidence="14">Presenilin hop-1 (inferred by orthology to a C. elegans protein)</fullName>
    </submittedName>
</protein>
<feature type="transmembrane region" description="Helical" evidence="11">
    <location>
        <begin position="517"/>
        <end position="545"/>
    </location>
</feature>
<dbReference type="InterPro" id="IPR042524">
    <property type="entry name" value="Presenilin_C"/>
</dbReference>
<dbReference type="GO" id="GO:0000139">
    <property type="term" value="C:Golgi membrane"/>
    <property type="evidence" value="ECO:0007669"/>
    <property type="project" value="UniProtKB-SubCell"/>
</dbReference>
<feature type="transmembrane region" description="Helical" evidence="11">
    <location>
        <begin position="344"/>
        <end position="365"/>
    </location>
</feature>
<feature type="transmembrane region" description="Helical" evidence="11">
    <location>
        <begin position="225"/>
        <end position="247"/>
    </location>
</feature>
<feature type="compositionally biased region" description="Polar residues" evidence="10">
    <location>
        <begin position="60"/>
        <end position="69"/>
    </location>
</feature>
<dbReference type="PANTHER" id="PTHR10202:SF13">
    <property type="entry name" value="PRESENILIN HOMOLOG"/>
    <property type="match status" value="1"/>
</dbReference>
<evidence type="ECO:0000256" key="1">
    <source>
        <dbReference type="ARBA" id="ARBA00004477"/>
    </source>
</evidence>
<proteinExistence type="inferred from homology"/>
<gene>
    <name evidence="12" type="ORF">NBR_LOCUS8157</name>
</gene>
<keyword evidence="4 11" id="KW-0812">Transmembrane</keyword>
<accession>A0A158QYA4</accession>
<evidence type="ECO:0000256" key="7">
    <source>
        <dbReference type="ARBA" id="ARBA00022989"/>
    </source>
</evidence>
<dbReference type="Proteomes" id="UP000271162">
    <property type="component" value="Unassembled WGS sequence"/>
</dbReference>
<dbReference type="InterPro" id="IPR006639">
    <property type="entry name" value="Preselin/SPP"/>
</dbReference>
<feature type="compositionally biased region" description="Basic and acidic residues" evidence="10">
    <location>
        <begin position="39"/>
        <end position="54"/>
    </location>
</feature>
<feature type="transmembrane region" description="Helical" evidence="11">
    <location>
        <begin position="169"/>
        <end position="189"/>
    </location>
</feature>
<comment type="subcellular location">
    <subcellularLocation>
        <location evidence="1">Endoplasmic reticulum membrane</location>
        <topology evidence="1">Multi-pass membrane protein</topology>
    </subcellularLocation>
    <subcellularLocation>
        <location evidence="2">Golgi apparatus membrane</location>
        <topology evidence="2">Multi-pass membrane protein</topology>
    </subcellularLocation>
</comment>
<evidence type="ECO:0000256" key="10">
    <source>
        <dbReference type="SAM" id="MobiDB-lite"/>
    </source>
</evidence>
<organism evidence="14">
    <name type="scientific">Nippostrongylus brasiliensis</name>
    <name type="common">Rat hookworm</name>
    <dbReference type="NCBI Taxonomy" id="27835"/>
    <lineage>
        <taxon>Eukaryota</taxon>
        <taxon>Metazoa</taxon>
        <taxon>Ecdysozoa</taxon>
        <taxon>Nematoda</taxon>
        <taxon>Chromadorea</taxon>
        <taxon>Rhabditida</taxon>
        <taxon>Rhabditina</taxon>
        <taxon>Rhabditomorpha</taxon>
        <taxon>Strongyloidea</taxon>
        <taxon>Heligmosomidae</taxon>
        <taxon>Nippostrongylus</taxon>
    </lineage>
</organism>
<reference evidence="14" key="1">
    <citation type="submission" date="2016-04" db="UniProtKB">
        <authorList>
            <consortium name="WormBaseParasite"/>
        </authorList>
    </citation>
    <scope>IDENTIFICATION</scope>
</reference>
<evidence type="ECO:0000313" key="13">
    <source>
        <dbReference type="Proteomes" id="UP000271162"/>
    </source>
</evidence>
<dbReference type="SMART" id="SM00730">
    <property type="entry name" value="PSN"/>
    <property type="match status" value="1"/>
</dbReference>
<dbReference type="GO" id="GO:0007219">
    <property type="term" value="P:Notch signaling pathway"/>
    <property type="evidence" value="ECO:0007669"/>
    <property type="project" value="UniProtKB-KW"/>
</dbReference>
<dbReference type="PANTHER" id="PTHR10202">
    <property type="entry name" value="PRESENILIN"/>
    <property type="match status" value="1"/>
</dbReference>
<evidence type="ECO:0000313" key="12">
    <source>
        <dbReference type="EMBL" id="VDL71746.1"/>
    </source>
</evidence>
<name>A0A158QYA4_NIPBR</name>
<keyword evidence="13" id="KW-1185">Reference proteome</keyword>
<evidence type="ECO:0000256" key="5">
    <source>
        <dbReference type="ARBA" id="ARBA00022824"/>
    </source>
</evidence>